<evidence type="ECO:0000256" key="1">
    <source>
        <dbReference type="SAM" id="MobiDB-lite"/>
    </source>
</evidence>
<keyword evidence="2" id="KW-0812">Transmembrane</keyword>
<feature type="compositionally biased region" description="Basic and acidic residues" evidence="1">
    <location>
        <begin position="43"/>
        <end position="52"/>
    </location>
</feature>
<dbReference type="AlphaFoldDB" id="A0A914DK23"/>
<evidence type="ECO:0000313" key="3">
    <source>
        <dbReference type="Proteomes" id="UP000887540"/>
    </source>
</evidence>
<feature type="transmembrane region" description="Helical" evidence="2">
    <location>
        <begin position="6"/>
        <end position="22"/>
    </location>
</feature>
<accession>A0A914DK23</accession>
<name>A0A914DK23_9BILA</name>
<reference evidence="4" key="1">
    <citation type="submission" date="2022-11" db="UniProtKB">
        <authorList>
            <consortium name="WormBaseParasite"/>
        </authorList>
    </citation>
    <scope>IDENTIFICATION</scope>
</reference>
<keyword evidence="2" id="KW-0472">Membrane</keyword>
<proteinExistence type="predicted"/>
<evidence type="ECO:0000313" key="4">
    <source>
        <dbReference type="WBParaSite" id="ACRNAN_scaffold26975.g17774.t1"/>
    </source>
</evidence>
<dbReference type="WBParaSite" id="ACRNAN_scaffold26975.g17774.t1">
    <property type="protein sequence ID" value="ACRNAN_scaffold26975.g17774.t1"/>
    <property type="gene ID" value="ACRNAN_scaffold26975.g17774"/>
</dbReference>
<dbReference type="Proteomes" id="UP000887540">
    <property type="component" value="Unplaced"/>
</dbReference>
<keyword evidence="3" id="KW-1185">Reference proteome</keyword>
<organism evidence="3 4">
    <name type="scientific">Acrobeloides nanus</name>
    <dbReference type="NCBI Taxonomy" id="290746"/>
    <lineage>
        <taxon>Eukaryota</taxon>
        <taxon>Metazoa</taxon>
        <taxon>Ecdysozoa</taxon>
        <taxon>Nematoda</taxon>
        <taxon>Chromadorea</taxon>
        <taxon>Rhabditida</taxon>
        <taxon>Tylenchina</taxon>
        <taxon>Cephalobomorpha</taxon>
        <taxon>Cephaloboidea</taxon>
        <taxon>Cephalobidae</taxon>
        <taxon>Acrobeloides</taxon>
    </lineage>
</organism>
<feature type="region of interest" description="Disordered" evidence="1">
    <location>
        <begin position="43"/>
        <end position="67"/>
    </location>
</feature>
<protein>
    <submittedName>
        <fullName evidence="4">Uncharacterized protein</fullName>
    </submittedName>
</protein>
<sequence length="67" mass="7835">MKSYSIAFAIFVIYATLLYDFIEPRPIPTNGKDRSEERKCHLKGMHQEDHLRPPLSKIRSCEGDDIR</sequence>
<evidence type="ECO:0000256" key="2">
    <source>
        <dbReference type="SAM" id="Phobius"/>
    </source>
</evidence>
<keyword evidence="2" id="KW-1133">Transmembrane helix</keyword>